<evidence type="ECO:0008006" key="5">
    <source>
        <dbReference type="Google" id="ProtNLM"/>
    </source>
</evidence>
<feature type="compositionally biased region" description="Polar residues" evidence="1">
    <location>
        <begin position="1"/>
        <end position="15"/>
    </location>
</feature>
<reference evidence="3 4" key="1">
    <citation type="submission" date="2019-01" db="EMBL/GenBank/DDBJ databases">
        <title>Ktedonosporobacter rubrisoli SCAWS-G2.</title>
        <authorList>
            <person name="Huang Y."/>
            <person name="Yan B."/>
        </authorList>
    </citation>
    <scope>NUCLEOTIDE SEQUENCE [LARGE SCALE GENOMIC DNA]</scope>
    <source>
        <strain evidence="3 4">SCAWS-G2</strain>
    </source>
</reference>
<dbReference type="KEGG" id="kbs:EPA93_32635"/>
<evidence type="ECO:0000256" key="1">
    <source>
        <dbReference type="SAM" id="MobiDB-lite"/>
    </source>
</evidence>
<dbReference type="SUPFAM" id="SSF69318">
    <property type="entry name" value="Integrin alpha N-terminal domain"/>
    <property type="match status" value="1"/>
</dbReference>
<organism evidence="3 4">
    <name type="scientific">Ktedonosporobacter rubrisoli</name>
    <dbReference type="NCBI Taxonomy" id="2509675"/>
    <lineage>
        <taxon>Bacteria</taxon>
        <taxon>Bacillati</taxon>
        <taxon>Chloroflexota</taxon>
        <taxon>Ktedonobacteria</taxon>
        <taxon>Ktedonobacterales</taxon>
        <taxon>Ktedonosporobacteraceae</taxon>
        <taxon>Ktedonosporobacter</taxon>
    </lineage>
</organism>
<feature type="region of interest" description="Disordered" evidence="1">
    <location>
        <begin position="1"/>
        <end position="54"/>
    </location>
</feature>
<protein>
    <recommendedName>
        <fullName evidence="5">VCBS repeat-containing protein</fullName>
    </recommendedName>
</protein>
<dbReference type="RefSeq" id="WP_129891530.1">
    <property type="nucleotide sequence ID" value="NZ_CP035758.1"/>
</dbReference>
<proteinExistence type="predicted"/>
<evidence type="ECO:0000256" key="2">
    <source>
        <dbReference type="SAM" id="Phobius"/>
    </source>
</evidence>
<name>A0A4P6JZD5_KTERU</name>
<accession>A0A4P6JZD5</accession>
<dbReference type="OrthoDB" id="149925at2"/>
<dbReference type="InterPro" id="IPR028994">
    <property type="entry name" value="Integrin_alpha_N"/>
</dbReference>
<keyword evidence="2" id="KW-0472">Membrane</keyword>
<feature type="transmembrane region" description="Helical" evidence="2">
    <location>
        <begin position="97"/>
        <end position="119"/>
    </location>
</feature>
<keyword evidence="4" id="KW-1185">Reference proteome</keyword>
<evidence type="ECO:0000313" key="4">
    <source>
        <dbReference type="Proteomes" id="UP000290365"/>
    </source>
</evidence>
<dbReference type="Proteomes" id="UP000290365">
    <property type="component" value="Chromosome"/>
</dbReference>
<keyword evidence="2" id="KW-0812">Transmembrane</keyword>
<keyword evidence="2" id="KW-1133">Transmembrane helix</keyword>
<evidence type="ECO:0000313" key="3">
    <source>
        <dbReference type="EMBL" id="QBD80466.1"/>
    </source>
</evidence>
<gene>
    <name evidence="3" type="ORF">EPA93_32635</name>
</gene>
<dbReference type="AlphaFoldDB" id="A0A4P6JZD5"/>
<sequence length="228" mass="25143">MRTSSTSAKPLQASHSYRAVPHRASTPRVSTEEQASPHHAGYYNGIHPEATPYTTEPDLLEDELQKPPLPRSKHLPDCQPRRVGASIHTTHRKSASLIYVGVGMLVAAALLSGATFAYAQEQRINSDWTFQYDAVVGHNDSRATPSHFLALNYHQHIEIIEFPAGDPTQAKIYDGPLLSPDQDAAITFQFKDVNGDGKPDMLIQVGQLTYIYLNAHGQFSPLRESTEG</sequence>
<dbReference type="EMBL" id="CP035758">
    <property type="protein sequence ID" value="QBD80466.1"/>
    <property type="molecule type" value="Genomic_DNA"/>
</dbReference>